<evidence type="ECO:0000313" key="12">
    <source>
        <dbReference type="EMBL" id="GAA4257687.1"/>
    </source>
</evidence>
<dbReference type="InterPro" id="IPR011712">
    <property type="entry name" value="Sig_transdc_His_kin_sub3_dim/P"/>
</dbReference>
<sequence length="550" mass="57389">MPDDTVMRTGLRVAAAATAVAVAVLGARGGWEPWELACFVATGLLHAEVGQRMWRARPDSAMGPLMLAAGLCWLADGAGRVALPWLFRDDLMLGAVYQPLVLHCALVIPVGRLQGRLDRATAAAGYLFWPVAASIWWLAPGHPPGIAGLLEVRAAAYPVVGALLLLFLLWRYRRASPPYRAAYAPFWVANLVNVAATAIVSADWYVPGSVPQIVYYAGSAAIPVGAALSLARSQPPPAAIRSLVAALGAGDATAEADLPALGDALRAGLGDPSLAVLTPQDVALLGADRPPGTVLTPLRHAGRDVGALAHDPALAAAPEVLHAVLRMAALVLDHRHQLDEVRRSRRRIVEAADAERRRIERNIHDGVQQRLIAASLLLRRAQRADPGGADDGAALLDQGLSELDTAVAELREIARGMNPPALVMHGLAGALESLAERSRVAVHVDDRAGGAAVGEETAATAYYVALEAVTNAEKHGGADAVELSLTAEAGELVVRVRDTGAGGARFVPGGGLEGLRDRVEAGGGRLSLRSPPGGGTRLTARLPLTAEEPP</sequence>
<dbReference type="SUPFAM" id="SSF55874">
    <property type="entry name" value="ATPase domain of HSP90 chaperone/DNA topoisomerase II/histidine kinase"/>
    <property type="match status" value="1"/>
</dbReference>
<protein>
    <recommendedName>
        <fullName evidence="2">histidine kinase</fullName>
        <ecNumber evidence="2">2.7.13.3</ecNumber>
    </recommendedName>
</protein>
<dbReference type="EMBL" id="BAABAT010000028">
    <property type="protein sequence ID" value="GAA4257687.1"/>
    <property type="molecule type" value="Genomic_DNA"/>
</dbReference>
<name>A0ABP8DJT0_9ACTN</name>
<evidence type="ECO:0000256" key="5">
    <source>
        <dbReference type="ARBA" id="ARBA00022741"/>
    </source>
</evidence>
<dbReference type="PANTHER" id="PTHR24421">
    <property type="entry name" value="NITRATE/NITRITE SENSOR PROTEIN NARX-RELATED"/>
    <property type="match status" value="1"/>
</dbReference>
<keyword evidence="4" id="KW-0808">Transferase</keyword>
<reference evidence="13" key="1">
    <citation type="journal article" date="2019" name="Int. J. Syst. Evol. Microbiol.">
        <title>The Global Catalogue of Microorganisms (GCM) 10K type strain sequencing project: providing services to taxonomists for standard genome sequencing and annotation.</title>
        <authorList>
            <consortium name="The Broad Institute Genomics Platform"/>
            <consortium name="The Broad Institute Genome Sequencing Center for Infectious Disease"/>
            <person name="Wu L."/>
            <person name="Ma J."/>
        </authorList>
    </citation>
    <scope>NUCLEOTIDE SEQUENCE [LARGE SCALE GENOMIC DNA]</scope>
    <source>
        <strain evidence="13">JCM 17441</strain>
    </source>
</reference>
<proteinExistence type="predicted"/>
<evidence type="ECO:0000256" key="8">
    <source>
        <dbReference type="ARBA" id="ARBA00023012"/>
    </source>
</evidence>
<dbReference type="InterPro" id="IPR036890">
    <property type="entry name" value="HATPase_C_sf"/>
</dbReference>
<dbReference type="PANTHER" id="PTHR24421:SF10">
    <property type="entry name" value="NITRATE_NITRITE SENSOR PROTEIN NARQ"/>
    <property type="match status" value="1"/>
</dbReference>
<organism evidence="12 13">
    <name type="scientific">Dactylosporangium darangshiense</name>
    <dbReference type="NCBI Taxonomy" id="579108"/>
    <lineage>
        <taxon>Bacteria</taxon>
        <taxon>Bacillati</taxon>
        <taxon>Actinomycetota</taxon>
        <taxon>Actinomycetes</taxon>
        <taxon>Micromonosporales</taxon>
        <taxon>Micromonosporaceae</taxon>
        <taxon>Dactylosporangium</taxon>
    </lineage>
</organism>
<evidence type="ECO:0000256" key="6">
    <source>
        <dbReference type="ARBA" id="ARBA00022777"/>
    </source>
</evidence>
<comment type="caution">
    <text evidence="12">The sequence shown here is derived from an EMBL/GenBank/DDBJ whole genome shotgun (WGS) entry which is preliminary data.</text>
</comment>
<accession>A0ABP8DJT0</accession>
<dbReference type="SMART" id="SM00387">
    <property type="entry name" value="HATPase_c"/>
    <property type="match status" value="1"/>
</dbReference>
<keyword evidence="7" id="KW-0067">ATP-binding</keyword>
<dbReference type="Pfam" id="PF02518">
    <property type="entry name" value="HATPase_c"/>
    <property type="match status" value="1"/>
</dbReference>
<keyword evidence="10" id="KW-0812">Transmembrane</keyword>
<dbReference type="InterPro" id="IPR050482">
    <property type="entry name" value="Sensor_HK_TwoCompSys"/>
</dbReference>
<keyword evidence="8" id="KW-0902">Two-component regulatory system</keyword>
<feature type="transmembrane region" description="Helical" evidence="10">
    <location>
        <begin position="120"/>
        <end position="139"/>
    </location>
</feature>
<dbReference type="InterPro" id="IPR003594">
    <property type="entry name" value="HATPase_dom"/>
</dbReference>
<dbReference type="Gene3D" id="1.20.5.1930">
    <property type="match status" value="1"/>
</dbReference>
<comment type="catalytic activity">
    <reaction evidence="1">
        <text>ATP + protein L-histidine = ADP + protein N-phospho-L-histidine.</text>
        <dbReference type="EC" id="2.7.13.3"/>
    </reaction>
</comment>
<evidence type="ECO:0000259" key="11">
    <source>
        <dbReference type="SMART" id="SM00387"/>
    </source>
</evidence>
<keyword evidence="6 12" id="KW-0418">Kinase</keyword>
<dbReference type="CDD" id="cd16917">
    <property type="entry name" value="HATPase_UhpB-NarQ-NarX-like"/>
    <property type="match status" value="1"/>
</dbReference>
<dbReference type="Gene3D" id="3.30.565.10">
    <property type="entry name" value="Histidine kinase-like ATPase, C-terminal domain"/>
    <property type="match status" value="1"/>
</dbReference>
<evidence type="ECO:0000256" key="10">
    <source>
        <dbReference type="SAM" id="Phobius"/>
    </source>
</evidence>
<dbReference type="Pfam" id="PF07730">
    <property type="entry name" value="HisKA_3"/>
    <property type="match status" value="1"/>
</dbReference>
<evidence type="ECO:0000256" key="1">
    <source>
        <dbReference type="ARBA" id="ARBA00000085"/>
    </source>
</evidence>
<evidence type="ECO:0000313" key="13">
    <source>
        <dbReference type="Proteomes" id="UP001500620"/>
    </source>
</evidence>
<feature type="transmembrane region" description="Helical" evidence="10">
    <location>
        <begin position="145"/>
        <end position="170"/>
    </location>
</feature>
<keyword evidence="3" id="KW-0597">Phosphoprotein</keyword>
<dbReference type="GO" id="GO:0016301">
    <property type="term" value="F:kinase activity"/>
    <property type="evidence" value="ECO:0007669"/>
    <property type="project" value="UniProtKB-KW"/>
</dbReference>
<keyword evidence="10" id="KW-1133">Transmembrane helix</keyword>
<evidence type="ECO:0000256" key="9">
    <source>
        <dbReference type="SAM" id="MobiDB-lite"/>
    </source>
</evidence>
<evidence type="ECO:0000256" key="2">
    <source>
        <dbReference type="ARBA" id="ARBA00012438"/>
    </source>
</evidence>
<feature type="domain" description="Histidine kinase/HSP90-like ATPase" evidence="11">
    <location>
        <begin position="456"/>
        <end position="546"/>
    </location>
</feature>
<evidence type="ECO:0000256" key="3">
    <source>
        <dbReference type="ARBA" id="ARBA00022553"/>
    </source>
</evidence>
<feature type="region of interest" description="Disordered" evidence="9">
    <location>
        <begin position="522"/>
        <end position="550"/>
    </location>
</feature>
<keyword evidence="13" id="KW-1185">Reference proteome</keyword>
<dbReference type="Proteomes" id="UP001500620">
    <property type="component" value="Unassembled WGS sequence"/>
</dbReference>
<feature type="transmembrane region" description="Helical" evidence="10">
    <location>
        <begin position="182"/>
        <end position="201"/>
    </location>
</feature>
<keyword evidence="5" id="KW-0547">Nucleotide-binding</keyword>
<gene>
    <name evidence="12" type="ORF">GCM10022255_075490</name>
</gene>
<keyword evidence="10" id="KW-0472">Membrane</keyword>
<evidence type="ECO:0000256" key="7">
    <source>
        <dbReference type="ARBA" id="ARBA00022840"/>
    </source>
</evidence>
<dbReference type="EC" id="2.7.13.3" evidence="2"/>
<evidence type="ECO:0000256" key="4">
    <source>
        <dbReference type="ARBA" id="ARBA00022679"/>
    </source>
</evidence>
<feature type="transmembrane region" description="Helical" evidence="10">
    <location>
        <begin position="95"/>
        <end position="113"/>
    </location>
</feature>